<feature type="signal peptide" evidence="1">
    <location>
        <begin position="1"/>
        <end position="18"/>
    </location>
</feature>
<evidence type="ECO:0000313" key="2">
    <source>
        <dbReference type="EMBL" id="CAF2114715.1"/>
    </source>
</evidence>
<evidence type="ECO:0000256" key="1">
    <source>
        <dbReference type="SAM" id="SignalP"/>
    </source>
</evidence>
<accession>A0A816US65</accession>
<proteinExistence type="predicted"/>
<dbReference type="AlphaFoldDB" id="A0A816US65"/>
<organism evidence="2 3">
    <name type="scientific">Rotaria magnacalcarata</name>
    <dbReference type="NCBI Taxonomy" id="392030"/>
    <lineage>
        <taxon>Eukaryota</taxon>
        <taxon>Metazoa</taxon>
        <taxon>Spiralia</taxon>
        <taxon>Gnathifera</taxon>
        <taxon>Rotifera</taxon>
        <taxon>Eurotatoria</taxon>
        <taxon>Bdelloidea</taxon>
        <taxon>Philodinida</taxon>
        <taxon>Philodinidae</taxon>
        <taxon>Rotaria</taxon>
    </lineage>
</organism>
<feature type="chain" id="PRO_5032866390" evidence="1">
    <location>
        <begin position="19"/>
        <end position="58"/>
    </location>
</feature>
<keyword evidence="1" id="KW-0732">Signal</keyword>
<dbReference type="Proteomes" id="UP000663887">
    <property type="component" value="Unassembled WGS sequence"/>
</dbReference>
<dbReference type="EMBL" id="CAJNRG010009539">
    <property type="protein sequence ID" value="CAF2114715.1"/>
    <property type="molecule type" value="Genomic_DNA"/>
</dbReference>
<protein>
    <submittedName>
        <fullName evidence="2">Uncharacterized protein</fullName>
    </submittedName>
</protein>
<evidence type="ECO:0000313" key="3">
    <source>
        <dbReference type="Proteomes" id="UP000663887"/>
    </source>
</evidence>
<gene>
    <name evidence="2" type="ORF">XDN619_LOCUS21443</name>
</gene>
<comment type="caution">
    <text evidence="2">The sequence shown here is derived from an EMBL/GenBank/DDBJ whole genome shotgun (WGS) entry which is preliminary data.</text>
</comment>
<name>A0A816US65_9BILA</name>
<sequence>MVHWPLLIILTLFISATCLQWPDDIDTDNFKICFHITGLFDGDLRCSKYCESRGKAGG</sequence>
<reference evidence="2" key="1">
    <citation type="submission" date="2021-02" db="EMBL/GenBank/DDBJ databases">
        <authorList>
            <person name="Nowell W R."/>
        </authorList>
    </citation>
    <scope>NUCLEOTIDE SEQUENCE</scope>
</reference>
<feature type="non-terminal residue" evidence="2">
    <location>
        <position position="58"/>
    </location>
</feature>